<proteinExistence type="predicted"/>
<dbReference type="EMBL" id="KB932212">
    <property type="protein sequence ID" value="KCV67848.1"/>
    <property type="molecule type" value="Genomic_DNA"/>
</dbReference>
<dbReference type="Pfam" id="PF15054">
    <property type="entry name" value="DUF4535"/>
    <property type="match status" value="1"/>
</dbReference>
<organism evidence="2">
    <name type="scientific">Fonticula alba</name>
    <name type="common">Slime mold</name>
    <dbReference type="NCBI Taxonomy" id="691883"/>
    <lineage>
        <taxon>Eukaryota</taxon>
        <taxon>Rotosphaerida</taxon>
        <taxon>Fonticulaceae</taxon>
        <taxon>Fonticula</taxon>
    </lineage>
</organism>
<evidence type="ECO:0000313" key="2">
    <source>
        <dbReference type="EMBL" id="KCV67848.1"/>
    </source>
</evidence>
<name>A0A058Z1N9_FONAL</name>
<keyword evidence="1" id="KW-1133">Transmembrane helix</keyword>
<keyword evidence="3" id="KW-1185">Reference proteome</keyword>
<evidence type="ECO:0000313" key="3">
    <source>
        <dbReference type="Proteomes" id="UP000030693"/>
    </source>
</evidence>
<dbReference type="OrthoDB" id="2012160at2759"/>
<dbReference type="GeneID" id="20530304"/>
<sequence>MDFHNPLFQRLARWTLFFLLNRQKNIALRKMAHFRTLTFTTGLAFGTVAGAYIAQNYNVPNVRECFNTLYDMVMDIERASRKND</sequence>
<gene>
    <name evidence="2" type="ORF">H696_05579</name>
</gene>
<dbReference type="InterPro" id="IPR027854">
    <property type="entry name" value="STMP1"/>
</dbReference>
<accession>A0A058Z1N9</accession>
<protein>
    <submittedName>
        <fullName evidence="2">Uncharacterized protein</fullName>
    </submittedName>
</protein>
<dbReference type="Proteomes" id="UP000030693">
    <property type="component" value="Unassembled WGS sequence"/>
</dbReference>
<evidence type="ECO:0000256" key="1">
    <source>
        <dbReference type="SAM" id="Phobius"/>
    </source>
</evidence>
<feature type="transmembrane region" description="Helical" evidence="1">
    <location>
        <begin position="32"/>
        <end position="54"/>
    </location>
</feature>
<reference evidence="2" key="1">
    <citation type="submission" date="2013-04" db="EMBL/GenBank/DDBJ databases">
        <title>The Genome Sequence of Fonticula alba ATCC 38817.</title>
        <authorList>
            <consortium name="The Broad Institute Genomics Platform"/>
            <person name="Russ C."/>
            <person name="Cuomo C."/>
            <person name="Burger G."/>
            <person name="Gray M.W."/>
            <person name="Holland P.W.H."/>
            <person name="King N."/>
            <person name="Lang F.B.F."/>
            <person name="Roger A.J."/>
            <person name="Ruiz-Trillo I."/>
            <person name="Brown M."/>
            <person name="Walker B."/>
            <person name="Young S."/>
            <person name="Zeng Q."/>
            <person name="Gargeya S."/>
            <person name="Fitzgerald M."/>
            <person name="Haas B."/>
            <person name="Abouelleil A."/>
            <person name="Allen A.W."/>
            <person name="Alvarado L."/>
            <person name="Arachchi H.M."/>
            <person name="Berlin A.M."/>
            <person name="Chapman S.B."/>
            <person name="Gainer-Dewar J."/>
            <person name="Goldberg J."/>
            <person name="Griggs A."/>
            <person name="Gujja S."/>
            <person name="Hansen M."/>
            <person name="Howarth C."/>
            <person name="Imamovic A."/>
            <person name="Ireland A."/>
            <person name="Larimer J."/>
            <person name="McCowan C."/>
            <person name="Murphy C."/>
            <person name="Pearson M."/>
            <person name="Poon T.W."/>
            <person name="Priest M."/>
            <person name="Roberts A."/>
            <person name="Saif S."/>
            <person name="Shea T."/>
            <person name="Sisk P."/>
            <person name="Sykes S."/>
            <person name="Wortman J."/>
            <person name="Nusbaum C."/>
            <person name="Birren B."/>
        </authorList>
    </citation>
    <scope>NUCLEOTIDE SEQUENCE [LARGE SCALE GENOMIC DNA]</scope>
    <source>
        <strain evidence="2">ATCC 38817</strain>
    </source>
</reference>
<keyword evidence="1" id="KW-0472">Membrane</keyword>
<dbReference type="PANTHER" id="PTHR33528:SF14">
    <property type="entry name" value="SOLUTE CARRIER FAMILY 35 MEMBER A4"/>
    <property type="match status" value="1"/>
</dbReference>
<dbReference type="PANTHER" id="PTHR33528">
    <property type="entry name" value="OS07G0239500 PROTEIN"/>
    <property type="match status" value="1"/>
</dbReference>
<dbReference type="RefSeq" id="XP_009497668.1">
    <property type="nucleotide sequence ID" value="XM_009499393.1"/>
</dbReference>
<keyword evidence="1" id="KW-0812">Transmembrane</keyword>
<dbReference type="AlphaFoldDB" id="A0A058Z1N9"/>